<evidence type="ECO:0000256" key="1">
    <source>
        <dbReference type="SAM" id="Phobius"/>
    </source>
</evidence>
<protein>
    <submittedName>
        <fullName evidence="3">Uncharacterized protein</fullName>
    </submittedName>
</protein>
<feature type="transmembrane region" description="Helical" evidence="1">
    <location>
        <begin position="93"/>
        <end position="112"/>
    </location>
</feature>
<organism evidence="2 3">
    <name type="scientific">Ascaris lumbricoides</name>
    <name type="common">Giant roundworm</name>
    <dbReference type="NCBI Taxonomy" id="6252"/>
    <lineage>
        <taxon>Eukaryota</taxon>
        <taxon>Metazoa</taxon>
        <taxon>Ecdysozoa</taxon>
        <taxon>Nematoda</taxon>
        <taxon>Chromadorea</taxon>
        <taxon>Rhabditida</taxon>
        <taxon>Spirurina</taxon>
        <taxon>Ascaridomorpha</taxon>
        <taxon>Ascaridoidea</taxon>
        <taxon>Ascarididae</taxon>
        <taxon>Ascaris</taxon>
    </lineage>
</organism>
<keyword evidence="1" id="KW-0472">Membrane</keyword>
<reference evidence="3" key="1">
    <citation type="submission" date="2017-02" db="UniProtKB">
        <authorList>
            <consortium name="WormBaseParasite"/>
        </authorList>
    </citation>
    <scope>IDENTIFICATION</scope>
</reference>
<evidence type="ECO:0000313" key="2">
    <source>
        <dbReference type="Proteomes" id="UP000036681"/>
    </source>
</evidence>
<keyword evidence="1" id="KW-1133">Transmembrane helix</keyword>
<name>A0A0M3IM13_ASCLU</name>
<sequence length="207" mass="24185">MNHRYAAIPRKNNLLQERIIGYNGIIRKHNGKRNRLELDELNVAHDKVCRPFHRRRSNITLYEPVSIYIKVQSSHLSSARRSDCNLQRAHTKLVRSALLSLCVAQIFALVVYEVTFQQNFRAEFFRFASFMLSNSDHAIDAGRKIRQTVNGPTYQCFLFICKSHVLIQCIFDGLLLQPHQQHLYAARTCRLLFSVLNYYTSIFLLLQ</sequence>
<dbReference type="AlphaFoldDB" id="A0A0M3IM13"/>
<dbReference type="WBParaSite" id="ALUE_0001979101-mRNA-1">
    <property type="protein sequence ID" value="ALUE_0001979101-mRNA-1"/>
    <property type="gene ID" value="ALUE_0001979101"/>
</dbReference>
<proteinExistence type="predicted"/>
<keyword evidence="2" id="KW-1185">Reference proteome</keyword>
<accession>A0A0M3IM13</accession>
<dbReference type="Proteomes" id="UP000036681">
    <property type="component" value="Unplaced"/>
</dbReference>
<evidence type="ECO:0000313" key="3">
    <source>
        <dbReference type="WBParaSite" id="ALUE_0001979101-mRNA-1"/>
    </source>
</evidence>
<keyword evidence="1" id="KW-0812">Transmembrane</keyword>